<organism evidence="1 2">
    <name type="scientific">Rhodanobacter lindaniclasticus</name>
    <dbReference type="NCBI Taxonomy" id="75310"/>
    <lineage>
        <taxon>Bacteria</taxon>
        <taxon>Pseudomonadati</taxon>
        <taxon>Pseudomonadota</taxon>
        <taxon>Gammaproteobacteria</taxon>
        <taxon>Lysobacterales</taxon>
        <taxon>Rhodanobacteraceae</taxon>
        <taxon>Rhodanobacter</taxon>
    </lineage>
</organism>
<evidence type="ECO:0000313" key="2">
    <source>
        <dbReference type="Proteomes" id="UP000306317"/>
    </source>
</evidence>
<dbReference type="EMBL" id="MWIO01000034">
    <property type="protein sequence ID" value="THD06466.1"/>
    <property type="molecule type" value="Genomic_DNA"/>
</dbReference>
<dbReference type="RefSeq" id="WP_136259098.1">
    <property type="nucleotide sequence ID" value="NZ_MWIO01000034.1"/>
</dbReference>
<evidence type="ECO:0000313" key="1">
    <source>
        <dbReference type="EMBL" id="THD06466.1"/>
    </source>
</evidence>
<comment type="caution">
    <text evidence="1">The sequence shown here is derived from an EMBL/GenBank/DDBJ whole genome shotgun (WGS) entry which is preliminary data.</text>
</comment>
<gene>
    <name evidence="1" type="ORF">B1991_12915</name>
</gene>
<keyword evidence="2" id="KW-1185">Reference proteome</keyword>
<protein>
    <submittedName>
        <fullName evidence="1">Uncharacterized protein</fullName>
    </submittedName>
</protein>
<name>A0A4S3KDD1_9GAMM</name>
<dbReference type="Proteomes" id="UP000306317">
    <property type="component" value="Unassembled WGS sequence"/>
</dbReference>
<sequence>MNVDACGPVTPAEVLAVVQELEGLSARAAEHGQQMFHFVLSMGAESLADNLQVAGDLEHDE</sequence>
<proteinExistence type="predicted"/>
<dbReference type="AlphaFoldDB" id="A0A4S3KDD1"/>
<reference evidence="1 2" key="1">
    <citation type="submission" date="2017-02" db="EMBL/GenBank/DDBJ databases">
        <title>Whole genome sequencing of Rhodanobacter lindaniclasticus DSM 17932.</title>
        <authorList>
            <person name="Kumar S."/>
            <person name="Patil P."/>
            <person name="Patil P.B."/>
        </authorList>
    </citation>
    <scope>NUCLEOTIDE SEQUENCE [LARGE SCALE GENOMIC DNA]</scope>
    <source>
        <strain evidence="1 2">DSM 17932</strain>
    </source>
</reference>
<accession>A0A4S3KDD1</accession>